<sequence>MAGDSRLGVVMGANGGLRLLCSLSSRYLIGGLMIPPHSKKASQSKKSCTHSMNPTINSPTDSTTNLQPASSPNQIHAPDNAVLGRNHESNSSKLEDGQNPRNDGRWISRLLLPPLTNSLHH</sequence>
<proteinExistence type="predicted"/>
<organism evidence="2">
    <name type="scientific">Arundo donax</name>
    <name type="common">Giant reed</name>
    <name type="synonym">Donax arundinaceus</name>
    <dbReference type="NCBI Taxonomy" id="35708"/>
    <lineage>
        <taxon>Eukaryota</taxon>
        <taxon>Viridiplantae</taxon>
        <taxon>Streptophyta</taxon>
        <taxon>Embryophyta</taxon>
        <taxon>Tracheophyta</taxon>
        <taxon>Spermatophyta</taxon>
        <taxon>Magnoliopsida</taxon>
        <taxon>Liliopsida</taxon>
        <taxon>Poales</taxon>
        <taxon>Poaceae</taxon>
        <taxon>PACMAD clade</taxon>
        <taxon>Arundinoideae</taxon>
        <taxon>Arundineae</taxon>
        <taxon>Arundo</taxon>
    </lineage>
</organism>
<dbReference type="EMBL" id="GBRH01193002">
    <property type="protein sequence ID" value="JAE04894.1"/>
    <property type="molecule type" value="Transcribed_RNA"/>
</dbReference>
<evidence type="ECO:0000256" key="1">
    <source>
        <dbReference type="SAM" id="MobiDB-lite"/>
    </source>
</evidence>
<feature type="compositionally biased region" description="Polar residues" evidence="1">
    <location>
        <begin position="44"/>
        <end position="74"/>
    </location>
</feature>
<reference evidence="2" key="1">
    <citation type="submission" date="2014-09" db="EMBL/GenBank/DDBJ databases">
        <authorList>
            <person name="Magalhaes I.L.F."/>
            <person name="Oliveira U."/>
            <person name="Santos F.R."/>
            <person name="Vidigal T.H.D.A."/>
            <person name="Brescovit A.D."/>
            <person name="Santos A.J."/>
        </authorList>
    </citation>
    <scope>NUCLEOTIDE SEQUENCE</scope>
    <source>
        <tissue evidence="2">Shoot tissue taken approximately 20 cm above the soil surface</tissue>
    </source>
</reference>
<accession>A0A0A9F0Z6</accession>
<feature type="compositionally biased region" description="Basic and acidic residues" evidence="1">
    <location>
        <begin position="85"/>
        <end position="106"/>
    </location>
</feature>
<reference evidence="2" key="2">
    <citation type="journal article" date="2015" name="Data Brief">
        <title>Shoot transcriptome of the giant reed, Arundo donax.</title>
        <authorList>
            <person name="Barrero R.A."/>
            <person name="Guerrero F.D."/>
            <person name="Moolhuijzen P."/>
            <person name="Goolsby J.A."/>
            <person name="Tidwell J."/>
            <person name="Bellgard S.E."/>
            <person name="Bellgard M.I."/>
        </authorList>
    </citation>
    <scope>NUCLEOTIDE SEQUENCE</scope>
    <source>
        <tissue evidence="2">Shoot tissue taken approximately 20 cm above the soil surface</tissue>
    </source>
</reference>
<evidence type="ECO:0000313" key="2">
    <source>
        <dbReference type="EMBL" id="JAE04894.1"/>
    </source>
</evidence>
<feature type="region of interest" description="Disordered" evidence="1">
    <location>
        <begin position="35"/>
        <end position="106"/>
    </location>
</feature>
<name>A0A0A9F0Z6_ARUDO</name>
<dbReference type="AlphaFoldDB" id="A0A0A9F0Z6"/>
<protein>
    <submittedName>
        <fullName evidence="2">Uncharacterized protein</fullName>
    </submittedName>
</protein>